<organism evidence="11 12">
    <name type="scientific">Rhodosorus marinus</name>
    <dbReference type="NCBI Taxonomy" id="101924"/>
    <lineage>
        <taxon>Eukaryota</taxon>
        <taxon>Rhodophyta</taxon>
        <taxon>Stylonematophyceae</taxon>
        <taxon>Stylonematales</taxon>
        <taxon>Stylonemataceae</taxon>
        <taxon>Rhodosorus</taxon>
    </lineage>
</organism>
<feature type="transmembrane region" description="Helical" evidence="9">
    <location>
        <begin position="495"/>
        <end position="517"/>
    </location>
</feature>
<evidence type="ECO:0000256" key="8">
    <source>
        <dbReference type="ARBA" id="ARBA00023136"/>
    </source>
</evidence>
<feature type="transmembrane region" description="Helical" evidence="9">
    <location>
        <begin position="282"/>
        <end position="306"/>
    </location>
</feature>
<feature type="transmembrane region" description="Helical" evidence="9">
    <location>
        <begin position="369"/>
        <end position="390"/>
    </location>
</feature>
<dbReference type="InterPro" id="IPR003439">
    <property type="entry name" value="ABC_transporter-like_ATP-bd"/>
</dbReference>
<dbReference type="Gene3D" id="3.40.50.300">
    <property type="entry name" value="P-loop containing nucleotide triphosphate hydrolases"/>
    <property type="match status" value="1"/>
</dbReference>
<dbReference type="GO" id="GO:0005886">
    <property type="term" value="C:plasma membrane"/>
    <property type="evidence" value="ECO:0007669"/>
    <property type="project" value="TreeGrafter"/>
</dbReference>
<dbReference type="Pfam" id="PF03649">
    <property type="entry name" value="UPF0014"/>
    <property type="match status" value="1"/>
</dbReference>
<dbReference type="Proteomes" id="UP001157974">
    <property type="component" value="Unassembled WGS sequence"/>
</dbReference>
<keyword evidence="6" id="KW-0067">ATP-binding</keyword>
<dbReference type="SUPFAM" id="SSF52540">
    <property type="entry name" value="P-loop containing nucleoside triphosphate hydrolases"/>
    <property type="match status" value="1"/>
</dbReference>
<feature type="transmembrane region" description="Helical" evidence="9">
    <location>
        <begin position="313"/>
        <end position="332"/>
    </location>
</feature>
<dbReference type="EMBL" id="JAMWBK010000004">
    <property type="protein sequence ID" value="KAJ8905517.1"/>
    <property type="molecule type" value="Genomic_DNA"/>
</dbReference>
<dbReference type="PANTHER" id="PTHR30028">
    <property type="entry name" value="UPF0014 INNER MEMBRANE PROTEIN YBBM-RELATED"/>
    <property type="match status" value="1"/>
</dbReference>
<evidence type="ECO:0000313" key="12">
    <source>
        <dbReference type="Proteomes" id="UP001157974"/>
    </source>
</evidence>
<evidence type="ECO:0000313" key="11">
    <source>
        <dbReference type="EMBL" id="KAJ8905517.1"/>
    </source>
</evidence>
<sequence length="590" mass="63869">MKLAVDGLCASTVDHRELFENVSFNCERGERVFILGPSGTGKSTLLRVVARLHDKTGGSVMLDGSSSSRFVPGSWRARVMYVPQATKNNLPAGPSELLHVVAKYRAQIRRNQVRKDLLCDFLKKVGLDEAFAEKQWRDMSGGEAQRAALCVVLSLQPDFLLLDEPTSACDPESTRKVEKTLIESGIGLVWVTHNPEQYKTVGGRAIHMEPLERSLTPAEPSQIEHKQPDQVGSHDVEKGLSRSLNRTAKTAAAAVVSASLIENSHALKAVTGSGGDTEEVSWIGLAEAGLLLIMIALLCSVFTLGIEGKLVVAGFRSFVQLLLLGAVLFPVFNINNALLSLGYICIMVLVAVQEAMSRPSYTFPRMLRCVYLSVGGSIGAFSVFGLFVVLRVGLDARYAVPLTGMMLGNCLTCISVSLSALVADLKEKSEVLEHYLSFGASKYEATKPLLNSCIRLGLTGQLNQMNVAGIVAIPGMMTGQILGGNPPLTAARYQIFVLLMNAGTSVIGSFAVMTLTVQELFDVDHKFVGEALTKRKNTFSVTSVMEGAIHWLTDVAKAVVNLLLSKWREFHPAPSPQEFQPLLSSPPPRN</sequence>
<evidence type="ECO:0000259" key="10">
    <source>
        <dbReference type="PROSITE" id="PS50893"/>
    </source>
</evidence>
<evidence type="ECO:0000256" key="9">
    <source>
        <dbReference type="SAM" id="Phobius"/>
    </source>
</evidence>
<name>A0AAV8UWY8_9RHOD</name>
<dbReference type="AlphaFoldDB" id="A0AAV8UWY8"/>
<dbReference type="PROSITE" id="PS00211">
    <property type="entry name" value="ABC_TRANSPORTER_1"/>
    <property type="match status" value="1"/>
</dbReference>
<keyword evidence="4 9" id="KW-0812">Transmembrane</keyword>
<feature type="domain" description="ABC transporter" evidence="10">
    <location>
        <begin position="3"/>
        <end position="235"/>
    </location>
</feature>
<proteinExistence type="inferred from homology"/>
<keyword evidence="12" id="KW-1185">Reference proteome</keyword>
<evidence type="ECO:0000256" key="3">
    <source>
        <dbReference type="ARBA" id="ARBA00014334"/>
    </source>
</evidence>
<evidence type="ECO:0000256" key="2">
    <source>
        <dbReference type="ARBA" id="ARBA00005268"/>
    </source>
</evidence>
<accession>A0AAV8UWY8</accession>
<reference evidence="11 12" key="1">
    <citation type="journal article" date="2023" name="Nat. Commun.">
        <title>Origin of minicircular mitochondrial genomes in red algae.</title>
        <authorList>
            <person name="Lee Y."/>
            <person name="Cho C.H."/>
            <person name="Lee Y.M."/>
            <person name="Park S.I."/>
            <person name="Yang J.H."/>
            <person name="West J.A."/>
            <person name="Bhattacharya D."/>
            <person name="Yoon H.S."/>
        </authorList>
    </citation>
    <scope>NUCLEOTIDE SEQUENCE [LARGE SCALE GENOMIC DNA]</scope>
    <source>
        <strain evidence="11 12">CCMP1338</strain>
        <tissue evidence="11">Whole cell</tissue>
    </source>
</reference>
<feature type="transmembrane region" description="Helical" evidence="9">
    <location>
        <begin position="338"/>
        <end position="357"/>
    </location>
</feature>
<keyword evidence="7 9" id="KW-1133">Transmembrane helix</keyword>
<feature type="transmembrane region" description="Helical" evidence="9">
    <location>
        <begin position="402"/>
        <end position="423"/>
    </location>
</feature>
<dbReference type="Pfam" id="PF00005">
    <property type="entry name" value="ABC_tran"/>
    <property type="match status" value="1"/>
</dbReference>
<dbReference type="PANTHER" id="PTHR30028:SF0">
    <property type="entry name" value="PROTEIN ALUMINUM SENSITIVE 3"/>
    <property type="match status" value="1"/>
</dbReference>
<gene>
    <name evidence="11" type="ORF">NDN08_002024</name>
</gene>
<dbReference type="InterPro" id="IPR005226">
    <property type="entry name" value="UPF0014_fam"/>
</dbReference>
<evidence type="ECO:0000256" key="6">
    <source>
        <dbReference type="ARBA" id="ARBA00022840"/>
    </source>
</evidence>
<evidence type="ECO:0000256" key="7">
    <source>
        <dbReference type="ARBA" id="ARBA00022989"/>
    </source>
</evidence>
<dbReference type="SMART" id="SM00382">
    <property type="entry name" value="AAA"/>
    <property type="match status" value="1"/>
</dbReference>
<evidence type="ECO:0000256" key="1">
    <source>
        <dbReference type="ARBA" id="ARBA00004141"/>
    </source>
</evidence>
<evidence type="ECO:0000256" key="5">
    <source>
        <dbReference type="ARBA" id="ARBA00022741"/>
    </source>
</evidence>
<dbReference type="InterPro" id="IPR027417">
    <property type="entry name" value="P-loop_NTPase"/>
</dbReference>
<dbReference type="PROSITE" id="PS50893">
    <property type="entry name" value="ABC_TRANSPORTER_2"/>
    <property type="match status" value="1"/>
</dbReference>
<dbReference type="GO" id="GO:0016887">
    <property type="term" value="F:ATP hydrolysis activity"/>
    <property type="evidence" value="ECO:0007669"/>
    <property type="project" value="InterPro"/>
</dbReference>
<keyword evidence="8 9" id="KW-0472">Membrane</keyword>
<dbReference type="GO" id="GO:0005524">
    <property type="term" value="F:ATP binding"/>
    <property type="evidence" value="ECO:0007669"/>
    <property type="project" value="UniProtKB-KW"/>
</dbReference>
<dbReference type="InterPro" id="IPR003593">
    <property type="entry name" value="AAA+_ATPase"/>
</dbReference>
<dbReference type="InterPro" id="IPR017871">
    <property type="entry name" value="ABC_transporter-like_CS"/>
</dbReference>
<comment type="subcellular location">
    <subcellularLocation>
        <location evidence="1">Membrane</location>
        <topology evidence="1">Multi-pass membrane protein</topology>
    </subcellularLocation>
</comment>
<evidence type="ECO:0000256" key="4">
    <source>
        <dbReference type="ARBA" id="ARBA00022692"/>
    </source>
</evidence>
<keyword evidence="5" id="KW-0547">Nucleotide-binding</keyword>
<comment type="caution">
    <text evidence="11">The sequence shown here is derived from an EMBL/GenBank/DDBJ whole genome shotgun (WGS) entry which is preliminary data.</text>
</comment>
<protein>
    <recommendedName>
        <fullName evidence="3">Probable ATP-dependent transporter ycf16</fullName>
    </recommendedName>
</protein>
<comment type="similarity">
    <text evidence="2">Belongs to the UPF0014 family.</text>
</comment>